<dbReference type="Pfam" id="PF26540">
    <property type="entry name" value="GcpE_C"/>
    <property type="match status" value="1"/>
</dbReference>
<proteinExistence type="inferred from homology"/>
<dbReference type="AlphaFoldDB" id="A0A410FVQ9"/>
<dbReference type="GO" id="GO:0019288">
    <property type="term" value="P:isopentenyl diphosphate biosynthetic process, methylerythritol 4-phosphate pathway"/>
    <property type="evidence" value="ECO:0007669"/>
    <property type="project" value="UniProtKB-UniRule"/>
</dbReference>
<comment type="function">
    <text evidence="7">Converts 2C-methyl-D-erythritol 2,4-cyclodiphosphate (ME-2,4cPP) into 1-hydroxy-2-methyl-2-(E)-butenyl 4-diphosphate.</text>
</comment>
<dbReference type="InterPro" id="IPR011005">
    <property type="entry name" value="Dihydropteroate_synth-like_sf"/>
</dbReference>
<organism evidence="10 11">
    <name type="scientific">Bipolaricaulis sibiricus</name>
    <dbReference type="NCBI Taxonomy" id="2501609"/>
    <lineage>
        <taxon>Bacteria</taxon>
        <taxon>Candidatus Bipolaricaulota</taxon>
        <taxon>Candidatus Bipolaricaulia</taxon>
        <taxon>Candidatus Bipolaricaulales</taxon>
        <taxon>Candidatus Bipolaricaulaceae</taxon>
        <taxon>Candidatus Bipolaricaulis</taxon>
    </lineage>
</organism>
<dbReference type="NCBIfam" id="TIGR00612">
    <property type="entry name" value="ispG_gcpE"/>
    <property type="match status" value="1"/>
</dbReference>
<gene>
    <name evidence="7" type="primary">ispG</name>
    <name evidence="10" type="ORF">BIP78_1403</name>
</gene>
<dbReference type="NCBIfam" id="NF001540">
    <property type="entry name" value="PRK00366.1"/>
    <property type="match status" value="1"/>
</dbReference>
<evidence type="ECO:0000259" key="9">
    <source>
        <dbReference type="Pfam" id="PF26540"/>
    </source>
</evidence>
<reference evidence="11" key="1">
    <citation type="submission" date="2018-12" db="EMBL/GenBank/DDBJ databases">
        <title>Complete genome sequence of an uncultured bacterium of the candidate phylum Bipolaricaulota.</title>
        <authorList>
            <person name="Kadnikov V.V."/>
            <person name="Mardanov A.V."/>
            <person name="Beletsky A.V."/>
            <person name="Frank Y.A."/>
            <person name="Karnachuk O.V."/>
            <person name="Ravin N.V."/>
        </authorList>
    </citation>
    <scope>NUCLEOTIDE SEQUENCE [LARGE SCALE GENOMIC DNA]</scope>
</reference>
<evidence type="ECO:0000256" key="2">
    <source>
        <dbReference type="ARBA" id="ARBA00022723"/>
    </source>
</evidence>
<evidence type="ECO:0000256" key="1">
    <source>
        <dbReference type="ARBA" id="ARBA00022485"/>
    </source>
</evidence>
<keyword evidence="6 7" id="KW-0414">Isoprene biosynthesis</keyword>
<dbReference type="InterPro" id="IPR058578">
    <property type="entry name" value="IspG_TIM"/>
</dbReference>
<evidence type="ECO:0000259" key="8">
    <source>
        <dbReference type="Pfam" id="PF04551"/>
    </source>
</evidence>
<dbReference type="Gene3D" id="3.20.20.20">
    <property type="entry name" value="Dihydropteroate synthase-like"/>
    <property type="match status" value="1"/>
</dbReference>
<keyword evidence="4 7" id="KW-0408">Iron</keyword>
<dbReference type="UniPathway" id="UPA00056">
    <property type="reaction ID" value="UER00096"/>
</dbReference>
<dbReference type="Gene3D" id="3.30.413.10">
    <property type="entry name" value="Sulfite Reductase Hemoprotein, domain 1"/>
    <property type="match status" value="1"/>
</dbReference>
<dbReference type="InterPro" id="IPR058579">
    <property type="entry name" value="IspG_C"/>
</dbReference>
<dbReference type="GO" id="GO:0046429">
    <property type="term" value="F:4-hydroxy-3-methylbut-2-en-1-yl diphosphate synthase activity (ferredoxin)"/>
    <property type="evidence" value="ECO:0007669"/>
    <property type="project" value="UniProtKB-UniRule"/>
</dbReference>
<evidence type="ECO:0000256" key="5">
    <source>
        <dbReference type="ARBA" id="ARBA00023014"/>
    </source>
</evidence>
<dbReference type="HAMAP" id="MF_00159">
    <property type="entry name" value="IspG"/>
    <property type="match status" value="1"/>
</dbReference>
<evidence type="ECO:0000313" key="11">
    <source>
        <dbReference type="Proteomes" id="UP000287233"/>
    </source>
</evidence>
<dbReference type="InterPro" id="IPR045854">
    <property type="entry name" value="NO2/SO3_Rdtase_4Fe4S_sf"/>
</dbReference>
<evidence type="ECO:0000313" key="10">
    <source>
        <dbReference type="EMBL" id="QAA77169.1"/>
    </source>
</evidence>
<dbReference type="GO" id="GO:0051539">
    <property type="term" value="F:4 iron, 4 sulfur cluster binding"/>
    <property type="evidence" value="ECO:0007669"/>
    <property type="project" value="UniProtKB-UniRule"/>
</dbReference>
<sequence length="350" mass="37139">MTRVVRVGGVAIGGRNPVAVQSMTNTPPTDVAATVAQLRRLQAAGCEIVRVAVPDRAAADAIREIKREVTVPIVADIHYDHRLALAALAAGADKLRLNPGNLRDPEKIRAVARAAGERGVPIRVGVNAGSVDVRFQSSQREVRPEGLVDAALWEVELLERAGFRDIVVAIKAHDVPLTVEANRLLRQKGDWPVHLGITEAGMEWEGAIRSAVGIGILLAEGIGDTLRVSLAGDPVREVEAGWEILAALGLRRRGPTYVVCPTCGRTGIDVPGLARAVRAGLAHLVQPLTIAIMGCPVNGVGEAERADFAILGGRGFGTLYAHGRVVQPRVPEERLATELMALVLQEVADA</sequence>
<evidence type="ECO:0000256" key="7">
    <source>
        <dbReference type="HAMAP-Rule" id="MF_00159"/>
    </source>
</evidence>
<dbReference type="FunFam" id="3.20.20.20:FF:000001">
    <property type="entry name" value="4-hydroxy-3-methylbut-2-en-1-yl diphosphate synthase (flavodoxin)"/>
    <property type="match status" value="1"/>
</dbReference>
<dbReference type="PANTHER" id="PTHR30454">
    <property type="entry name" value="4-HYDROXY-3-METHYLBUT-2-EN-1-YL DIPHOSPHATE SYNTHASE"/>
    <property type="match status" value="1"/>
</dbReference>
<feature type="binding site" evidence="7">
    <location>
        <position position="295"/>
    </location>
    <ligand>
        <name>[4Fe-4S] cluster</name>
        <dbReference type="ChEBI" id="CHEBI:49883"/>
    </ligand>
</feature>
<comment type="cofactor">
    <cofactor evidence="7">
        <name>[4Fe-4S] cluster</name>
        <dbReference type="ChEBI" id="CHEBI:49883"/>
    </cofactor>
    <text evidence="7">Binds 1 [4Fe-4S] cluster.</text>
</comment>
<comment type="catalytic activity">
    <reaction evidence="7">
        <text>(2E)-4-hydroxy-3-methylbut-2-enyl diphosphate + oxidized [flavodoxin] + H2O + 2 H(+) = 2-C-methyl-D-erythritol 2,4-cyclic diphosphate + reduced [flavodoxin]</text>
        <dbReference type="Rhea" id="RHEA:43604"/>
        <dbReference type="Rhea" id="RHEA-COMP:10622"/>
        <dbReference type="Rhea" id="RHEA-COMP:10623"/>
        <dbReference type="ChEBI" id="CHEBI:15377"/>
        <dbReference type="ChEBI" id="CHEBI:15378"/>
        <dbReference type="ChEBI" id="CHEBI:57618"/>
        <dbReference type="ChEBI" id="CHEBI:58210"/>
        <dbReference type="ChEBI" id="CHEBI:58483"/>
        <dbReference type="ChEBI" id="CHEBI:128753"/>
        <dbReference type="EC" id="1.17.7.3"/>
    </reaction>
</comment>
<comment type="similarity">
    <text evidence="7">Belongs to the IspG family.</text>
</comment>
<evidence type="ECO:0000256" key="6">
    <source>
        <dbReference type="ARBA" id="ARBA00023229"/>
    </source>
</evidence>
<dbReference type="InterPro" id="IPR016425">
    <property type="entry name" value="IspG_bac"/>
</dbReference>
<dbReference type="KEGG" id="bih:BIP78_1403"/>
<dbReference type="EC" id="1.17.7.3" evidence="7"/>
<feature type="domain" description="IspG C-terminal" evidence="9">
    <location>
        <begin position="257"/>
        <end position="343"/>
    </location>
</feature>
<accession>A0A410FVQ9</accession>
<dbReference type="InterPro" id="IPR004588">
    <property type="entry name" value="IspG_bac-typ"/>
</dbReference>
<keyword evidence="1 7" id="KW-0004">4Fe-4S</keyword>
<dbReference type="SUPFAM" id="SSF56014">
    <property type="entry name" value="Nitrite and sulphite reductase 4Fe-4S domain-like"/>
    <property type="match status" value="1"/>
</dbReference>
<keyword evidence="2 7" id="KW-0479">Metal-binding</keyword>
<dbReference type="PANTHER" id="PTHR30454:SF0">
    <property type="entry name" value="4-HYDROXY-3-METHYLBUT-2-EN-1-YL DIPHOSPHATE SYNTHASE (FERREDOXIN), CHLOROPLASTIC"/>
    <property type="match status" value="1"/>
</dbReference>
<dbReference type="Proteomes" id="UP000287233">
    <property type="component" value="Chromosome"/>
</dbReference>
<keyword evidence="3 7" id="KW-0560">Oxidoreductase</keyword>
<comment type="pathway">
    <text evidence="7">Isoprenoid biosynthesis; isopentenyl diphosphate biosynthesis via DXP pathway; isopentenyl diphosphate from 1-deoxy-D-xylulose 5-phosphate: step 5/6.</text>
</comment>
<dbReference type="PIRSF" id="PIRSF004640">
    <property type="entry name" value="IspG"/>
    <property type="match status" value="1"/>
</dbReference>
<dbReference type="EMBL" id="CP034928">
    <property type="protein sequence ID" value="QAA77169.1"/>
    <property type="molecule type" value="Genomic_DNA"/>
</dbReference>
<evidence type="ECO:0000256" key="4">
    <source>
        <dbReference type="ARBA" id="ARBA00023004"/>
    </source>
</evidence>
<feature type="binding site" evidence="7">
    <location>
        <position position="260"/>
    </location>
    <ligand>
        <name>[4Fe-4S] cluster</name>
        <dbReference type="ChEBI" id="CHEBI:49883"/>
    </ligand>
</feature>
<dbReference type="Pfam" id="PF04551">
    <property type="entry name" value="GcpE"/>
    <property type="match status" value="1"/>
</dbReference>
<dbReference type="GO" id="GO:0005506">
    <property type="term" value="F:iron ion binding"/>
    <property type="evidence" value="ECO:0007669"/>
    <property type="project" value="InterPro"/>
</dbReference>
<keyword evidence="5 7" id="KW-0411">Iron-sulfur</keyword>
<dbReference type="SUPFAM" id="SSF51717">
    <property type="entry name" value="Dihydropteroate synthetase-like"/>
    <property type="match status" value="1"/>
</dbReference>
<evidence type="ECO:0000256" key="3">
    <source>
        <dbReference type="ARBA" id="ARBA00023002"/>
    </source>
</evidence>
<dbReference type="GO" id="GO:0016114">
    <property type="term" value="P:terpenoid biosynthetic process"/>
    <property type="evidence" value="ECO:0007669"/>
    <property type="project" value="InterPro"/>
</dbReference>
<feature type="binding site" evidence="7">
    <location>
        <position position="263"/>
    </location>
    <ligand>
        <name>[4Fe-4S] cluster</name>
        <dbReference type="ChEBI" id="CHEBI:49883"/>
    </ligand>
</feature>
<feature type="binding site" evidence="7">
    <location>
        <position position="302"/>
    </location>
    <ligand>
        <name>[4Fe-4S] cluster</name>
        <dbReference type="ChEBI" id="CHEBI:49883"/>
    </ligand>
</feature>
<name>A0A410FVQ9_BIPS1</name>
<protein>
    <recommendedName>
        <fullName evidence="7">4-hydroxy-3-methylbut-2-en-1-yl diphosphate synthase (flavodoxin)</fullName>
        <ecNumber evidence="7">1.17.7.3</ecNumber>
    </recommendedName>
    <alternativeName>
        <fullName evidence="7">1-hydroxy-2-methyl-2-(E)-butenyl 4-diphosphate synthase</fullName>
    </alternativeName>
</protein>
<dbReference type="GO" id="GO:0141197">
    <property type="term" value="F:4-hydroxy-3-methylbut-2-enyl-diphosphate synthase activity (flavodoxin)"/>
    <property type="evidence" value="ECO:0007669"/>
    <property type="project" value="UniProtKB-EC"/>
</dbReference>
<feature type="domain" description="IspG TIM-barrel" evidence="8">
    <location>
        <begin position="2"/>
        <end position="242"/>
    </location>
</feature>